<name>A0A0M3IYK0_ANISI</name>
<evidence type="ECO:0000256" key="1">
    <source>
        <dbReference type="ARBA" id="ARBA00022967"/>
    </source>
</evidence>
<proteinExistence type="predicted"/>
<feature type="domain" description="Cytochrome oxidase subunit I profile" evidence="3">
    <location>
        <begin position="1"/>
        <end position="44"/>
    </location>
</feature>
<evidence type="ECO:0000313" key="6">
    <source>
        <dbReference type="WBParaSite" id="ASIM_0000032201-mRNA-1"/>
    </source>
</evidence>
<reference evidence="6" key="1">
    <citation type="submission" date="2017-02" db="UniProtKB">
        <authorList>
            <consortium name="WormBaseParasite"/>
        </authorList>
    </citation>
    <scope>IDENTIFICATION</scope>
</reference>
<dbReference type="Gene3D" id="1.20.210.10">
    <property type="entry name" value="Cytochrome c oxidase-like, subunit I domain"/>
    <property type="match status" value="1"/>
</dbReference>
<evidence type="ECO:0000256" key="2">
    <source>
        <dbReference type="ARBA" id="ARBA00049512"/>
    </source>
</evidence>
<evidence type="ECO:0000313" key="5">
    <source>
        <dbReference type="Proteomes" id="UP000267096"/>
    </source>
</evidence>
<dbReference type="OrthoDB" id="5874796at2759"/>
<gene>
    <name evidence="4" type="ORF">ASIM_LOCUS233</name>
</gene>
<dbReference type="InterPro" id="IPR023616">
    <property type="entry name" value="Cyt_c_oxase-like_su1_dom"/>
</dbReference>
<dbReference type="Proteomes" id="UP000267096">
    <property type="component" value="Unassembled WGS sequence"/>
</dbReference>
<protein>
    <submittedName>
        <fullName evidence="6">Cytochrome c oxidase subunit 1</fullName>
    </submittedName>
</protein>
<dbReference type="EMBL" id="UYRR01000103">
    <property type="protein sequence ID" value="VDK17502.1"/>
    <property type="molecule type" value="Genomic_DNA"/>
</dbReference>
<keyword evidence="5" id="KW-1185">Reference proteome</keyword>
<reference evidence="4 5" key="2">
    <citation type="submission" date="2018-11" db="EMBL/GenBank/DDBJ databases">
        <authorList>
            <consortium name="Pathogen Informatics"/>
        </authorList>
    </citation>
    <scope>NUCLEOTIDE SEQUENCE [LARGE SCALE GENOMIC DNA]</scope>
</reference>
<dbReference type="SUPFAM" id="SSF81442">
    <property type="entry name" value="Cytochrome c oxidase subunit I-like"/>
    <property type="match status" value="1"/>
</dbReference>
<dbReference type="GO" id="GO:0004129">
    <property type="term" value="F:cytochrome-c oxidase activity"/>
    <property type="evidence" value="ECO:0007669"/>
    <property type="project" value="UniProtKB-EC"/>
</dbReference>
<dbReference type="WBParaSite" id="ASIM_0000032201-mRNA-1">
    <property type="protein sequence ID" value="ASIM_0000032201-mRNA-1"/>
    <property type="gene ID" value="ASIM_0000032201"/>
</dbReference>
<dbReference type="AlphaFoldDB" id="A0A0M3IYK0"/>
<organism evidence="6">
    <name type="scientific">Anisakis simplex</name>
    <name type="common">Herring worm</name>
    <dbReference type="NCBI Taxonomy" id="6269"/>
    <lineage>
        <taxon>Eukaryota</taxon>
        <taxon>Metazoa</taxon>
        <taxon>Ecdysozoa</taxon>
        <taxon>Nematoda</taxon>
        <taxon>Chromadorea</taxon>
        <taxon>Rhabditida</taxon>
        <taxon>Spirurina</taxon>
        <taxon>Ascaridomorpha</taxon>
        <taxon>Ascaridoidea</taxon>
        <taxon>Anisakidae</taxon>
        <taxon>Anisakis</taxon>
        <taxon>Anisakis simplex complex</taxon>
    </lineage>
</organism>
<dbReference type="PROSITE" id="PS50855">
    <property type="entry name" value="COX1"/>
    <property type="match status" value="1"/>
</dbReference>
<dbReference type="InterPro" id="IPR036927">
    <property type="entry name" value="Cyt_c_oxase-like_su1_sf"/>
</dbReference>
<accession>A0A0M3IYK0</accession>
<comment type="catalytic activity">
    <reaction evidence="2">
        <text>4 Fe(II)-[cytochrome c] + O2 + 8 H(+)(in) = 4 Fe(III)-[cytochrome c] + 2 H2O + 4 H(+)(out)</text>
        <dbReference type="Rhea" id="RHEA:11436"/>
        <dbReference type="Rhea" id="RHEA-COMP:10350"/>
        <dbReference type="Rhea" id="RHEA-COMP:14399"/>
        <dbReference type="ChEBI" id="CHEBI:15377"/>
        <dbReference type="ChEBI" id="CHEBI:15378"/>
        <dbReference type="ChEBI" id="CHEBI:15379"/>
        <dbReference type="ChEBI" id="CHEBI:29033"/>
        <dbReference type="ChEBI" id="CHEBI:29034"/>
        <dbReference type="EC" id="7.1.1.9"/>
    </reaction>
    <physiologicalReaction direction="left-to-right" evidence="2">
        <dbReference type="Rhea" id="RHEA:11437"/>
    </physiologicalReaction>
</comment>
<keyword evidence="1" id="KW-1278">Translocase</keyword>
<evidence type="ECO:0000259" key="3">
    <source>
        <dbReference type="PROSITE" id="PS50855"/>
    </source>
</evidence>
<sequence length="44" mass="4857">MLPLILGAPDIRFPRLNNLSFWLLSTAIFLILDSCFVDMGSGTS</sequence>
<evidence type="ECO:0000313" key="4">
    <source>
        <dbReference type="EMBL" id="VDK17502.1"/>
    </source>
</evidence>